<gene>
    <name evidence="1" type="ORF">JRO89_XS10G0152100</name>
</gene>
<proteinExistence type="predicted"/>
<name>A0ABQ8HIX3_9ROSI</name>
<dbReference type="PANTHER" id="PTHR33527:SF16">
    <property type="entry name" value="RRM DOMAIN-CONTAINING PROTEIN"/>
    <property type="match status" value="1"/>
</dbReference>
<dbReference type="EMBL" id="JAFEMO010000010">
    <property type="protein sequence ID" value="KAH7560967.1"/>
    <property type="molecule type" value="Genomic_DNA"/>
</dbReference>
<accession>A0ABQ8HIX3</accession>
<protein>
    <submittedName>
        <fullName evidence="1">Uncharacterized protein</fullName>
    </submittedName>
</protein>
<reference evidence="1 2" key="1">
    <citation type="submission" date="2021-02" db="EMBL/GenBank/DDBJ databases">
        <title>Plant Genome Project.</title>
        <authorList>
            <person name="Zhang R.-G."/>
        </authorList>
    </citation>
    <scope>NUCLEOTIDE SEQUENCE [LARGE SCALE GENOMIC DNA]</scope>
    <source>
        <tissue evidence="1">Leaves</tissue>
    </source>
</reference>
<organism evidence="1 2">
    <name type="scientific">Xanthoceras sorbifolium</name>
    <dbReference type="NCBI Taxonomy" id="99658"/>
    <lineage>
        <taxon>Eukaryota</taxon>
        <taxon>Viridiplantae</taxon>
        <taxon>Streptophyta</taxon>
        <taxon>Embryophyta</taxon>
        <taxon>Tracheophyta</taxon>
        <taxon>Spermatophyta</taxon>
        <taxon>Magnoliopsida</taxon>
        <taxon>eudicotyledons</taxon>
        <taxon>Gunneridae</taxon>
        <taxon>Pentapetalae</taxon>
        <taxon>rosids</taxon>
        <taxon>malvids</taxon>
        <taxon>Sapindales</taxon>
        <taxon>Sapindaceae</taxon>
        <taxon>Xanthoceroideae</taxon>
        <taxon>Xanthoceras</taxon>
    </lineage>
</organism>
<evidence type="ECO:0000313" key="2">
    <source>
        <dbReference type="Proteomes" id="UP000827721"/>
    </source>
</evidence>
<comment type="caution">
    <text evidence="1">The sequence shown here is derived from an EMBL/GenBank/DDBJ whole genome shotgun (WGS) entry which is preliminary data.</text>
</comment>
<keyword evidence="2" id="KW-1185">Reference proteome</keyword>
<evidence type="ECO:0000313" key="1">
    <source>
        <dbReference type="EMBL" id="KAH7560967.1"/>
    </source>
</evidence>
<sequence length="275" mass="31852">MASGGSSLKQEVQDYRCFTLKILQDFHSIDRNLYRRLILQLGLDPYSSKRIVAFWCMLERIGLRYFVKHTNKAPRTLLIKLVREAITCLHFLYRPSVPSDSDISIGDLSFTCVLFGLLDDVPLRVYVCMNRDRLVMEIDKFLSDLSDKIFEDIDVELLIRSKEEETKKKTQASTNVSQIDRTLFVTFSKGRPISREQLFEFFNREYGLNCVEAIYMSSQQPSETCLYARVVVRSTSYVAAILGKLEIVQFTVYGKDIRVRRFVSKHVEQHQTAAA</sequence>
<dbReference type="PANTHER" id="PTHR33527">
    <property type="entry name" value="OS07G0274300 PROTEIN"/>
    <property type="match status" value="1"/>
</dbReference>
<dbReference type="Proteomes" id="UP000827721">
    <property type="component" value="Unassembled WGS sequence"/>
</dbReference>